<name>A0ABY6HJQ4_9FIRM</name>
<dbReference type="InterPro" id="IPR041966">
    <property type="entry name" value="LOTUS-like"/>
</dbReference>
<dbReference type="PROSITE" id="PS51644">
    <property type="entry name" value="HTH_OST"/>
    <property type="match status" value="1"/>
</dbReference>
<dbReference type="InterPro" id="IPR025605">
    <property type="entry name" value="OST-HTH/LOTUS_dom"/>
</dbReference>
<gene>
    <name evidence="2" type="ORF">LNN31_03960</name>
</gene>
<evidence type="ECO:0000259" key="1">
    <source>
        <dbReference type="PROSITE" id="PS51644"/>
    </source>
</evidence>
<dbReference type="Gene3D" id="3.30.420.610">
    <property type="entry name" value="LOTUS domain-like"/>
    <property type="match status" value="1"/>
</dbReference>
<feature type="domain" description="HTH OST-type" evidence="1">
    <location>
        <begin position="14"/>
        <end position="97"/>
    </location>
</feature>
<dbReference type="CDD" id="cd10146">
    <property type="entry name" value="LabA_like_C"/>
    <property type="match status" value="1"/>
</dbReference>
<dbReference type="EMBL" id="CP087994">
    <property type="protein sequence ID" value="UYO64653.1"/>
    <property type="molecule type" value="Genomic_DNA"/>
</dbReference>
<evidence type="ECO:0000313" key="3">
    <source>
        <dbReference type="Proteomes" id="UP001163550"/>
    </source>
</evidence>
<reference evidence="2" key="1">
    <citation type="submission" date="2021-11" db="EMBL/GenBank/DDBJ databases">
        <title>Isoprene-degrading acetogen.</title>
        <authorList>
            <person name="Yang Y."/>
            <person name="Jin H."/>
            <person name="Yan J."/>
        </authorList>
    </citation>
    <scope>NUCLEOTIDE SEQUENCE</scope>
    <source>
        <strain evidence="2">Berkeley</strain>
    </source>
</reference>
<proteinExistence type="predicted"/>
<sequence>MRNITSEKNGSSQKDIQLKKELIQSFQLIVSENADLSGWANLGLVGSQIAQKHPTFKSKNYGYAKLRSLLEALNLFDIEVHKTANSKNPEALIRNKPQMKVKNAGL</sequence>
<dbReference type="Pfam" id="PF12872">
    <property type="entry name" value="OST-HTH"/>
    <property type="match status" value="1"/>
</dbReference>
<protein>
    <submittedName>
        <fullName evidence="2">OST-HTH/LOTUS domain-containing protein</fullName>
    </submittedName>
</protein>
<accession>A0ABY6HJQ4</accession>
<organism evidence="2 3">
    <name type="scientific">Acetobacterium wieringae</name>
    <dbReference type="NCBI Taxonomy" id="52694"/>
    <lineage>
        <taxon>Bacteria</taxon>
        <taxon>Bacillati</taxon>
        <taxon>Bacillota</taxon>
        <taxon>Clostridia</taxon>
        <taxon>Eubacteriales</taxon>
        <taxon>Eubacteriaceae</taxon>
        <taxon>Acetobacterium</taxon>
    </lineage>
</organism>
<dbReference type="Proteomes" id="UP001163550">
    <property type="component" value="Chromosome"/>
</dbReference>
<dbReference type="RefSeq" id="WP_263993147.1">
    <property type="nucleotide sequence ID" value="NZ_CP087994.1"/>
</dbReference>
<keyword evidence="3" id="KW-1185">Reference proteome</keyword>
<evidence type="ECO:0000313" key="2">
    <source>
        <dbReference type="EMBL" id="UYO64653.1"/>
    </source>
</evidence>